<keyword evidence="7" id="KW-0418">Kinase</keyword>
<keyword evidence="15" id="KW-1185">Reference proteome</keyword>
<keyword evidence="9" id="KW-0902">Two-component regulatory system</keyword>
<dbReference type="InterPro" id="IPR036890">
    <property type="entry name" value="HATPase_C_sf"/>
</dbReference>
<dbReference type="PANTHER" id="PTHR45436">
    <property type="entry name" value="SENSOR HISTIDINE KINASE YKOH"/>
    <property type="match status" value="1"/>
</dbReference>
<gene>
    <name evidence="14" type="ORF">Pth03_78630</name>
</gene>
<dbReference type="Pfam" id="PF02518">
    <property type="entry name" value="HATPase_c"/>
    <property type="match status" value="1"/>
</dbReference>
<dbReference type="SMART" id="SM00388">
    <property type="entry name" value="HisKA"/>
    <property type="match status" value="1"/>
</dbReference>
<keyword evidence="6 11" id="KW-0812">Transmembrane</keyword>
<dbReference type="AlphaFoldDB" id="A0A8J4DEV0"/>
<evidence type="ECO:0000259" key="12">
    <source>
        <dbReference type="PROSITE" id="PS50109"/>
    </source>
</evidence>
<comment type="catalytic activity">
    <reaction evidence="1">
        <text>ATP + protein L-histidine = ADP + protein N-phospho-L-histidine.</text>
        <dbReference type="EC" id="2.7.13.3"/>
    </reaction>
</comment>
<evidence type="ECO:0000256" key="1">
    <source>
        <dbReference type="ARBA" id="ARBA00000085"/>
    </source>
</evidence>
<evidence type="ECO:0000256" key="8">
    <source>
        <dbReference type="ARBA" id="ARBA00022989"/>
    </source>
</evidence>
<dbReference type="CDD" id="cd00075">
    <property type="entry name" value="HATPase"/>
    <property type="match status" value="1"/>
</dbReference>
<reference evidence="14" key="1">
    <citation type="submission" date="2021-01" db="EMBL/GenBank/DDBJ databases">
        <title>Whole genome shotgun sequence of Planotetraspora thailandica NBRC 104271.</title>
        <authorList>
            <person name="Komaki H."/>
            <person name="Tamura T."/>
        </authorList>
    </citation>
    <scope>NUCLEOTIDE SEQUENCE</scope>
    <source>
        <strain evidence="14">NBRC 104271</strain>
    </source>
</reference>
<sequence length="441" mass="46090">MTTLRGRLLAGLLGVTALGLAVLSLVSMLMLRNHMIQRMDASLETAAAGAAVRLARASGIAVVQAGSTYAAATLNAGTGRARLVGGDDPQAAAVPGLLQEVGAERLGAHADAGKAFDLGPRLRAAAARMAVGDRLVVIAVPLDEIRTTVTRLLVTELVTGGVLIALLAVFGRWLIRGGLAPLARMADTAQRVAAGGDLSTRMPEGPTEAGRLGRAVNLMLSQIQQAFAARHASEERLRRFAADASHELRTPLTTIHGYAELYRKGAIPDEDVPQVMLRIENESARITHLVTELLELARLDRGASLSVATVDLVPLTAEVVDDFTALNAAYPVRIESPPSLEWAVDEARIRQVLVNLLTNVKAHTPAGTSVLVRLAAPCTIEVADDGPGMPEEDAARAFDRFHGAGSGLGLAIVQAIAVAHRGTVSLASALGRGTVVTVRLG</sequence>
<dbReference type="PRINTS" id="PR00344">
    <property type="entry name" value="BCTRLSENSOR"/>
</dbReference>
<evidence type="ECO:0000256" key="9">
    <source>
        <dbReference type="ARBA" id="ARBA00023012"/>
    </source>
</evidence>
<proteinExistence type="predicted"/>
<feature type="domain" description="HAMP" evidence="13">
    <location>
        <begin position="176"/>
        <end position="228"/>
    </location>
</feature>
<dbReference type="InterPro" id="IPR004358">
    <property type="entry name" value="Sig_transdc_His_kin-like_C"/>
</dbReference>
<evidence type="ECO:0000313" key="14">
    <source>
        <dbReference type="EMBL" id="GII59474.1"/>
    </source>
</evidence>
<dbReference type="EMBL" id="BOOR01000086">
    <property type="protein sequence ID" value="GII59474.1"/>
    <property type="molecule type" value="Genomic_DNA"/>
</dbReference>
<evidence type="ECO:0000256" key="6">
    <source>
        <dbReference type="ARBA" id="ARBA00022692"/>
    </source>
</evidence>
<keyword evidence="4" id="KW-0597">Phosphoprotein</keyword>
<dbReference type="PROSITE" id="PS50109">
    <property type="entry name" value="HIS_KIN"/>
    <property type="match status" value="1"/>
</dbReference>
<name>A0A8J4DEV0_9ACTN</name>
<evidence type="ECO:0000259" key="13">
    <source>
        <dbReference type="PROSITE" id="PS50885"/>
    </source>
</evidence>
<dbReference type="PROSITE" id="PS50885">
    <property type="entry name" value="HAMP"/>
    <property type="match status" value="1"/>
</dbReference>
<feature type="domain" description="Histidine kinase" evidence="12">
    <location>
        <begin position="243"/>
        <end position="441"/>
    </location>
</feature>
<keyword evidence="8 11" id="KW-1133">Transmembrane helix</keyword>
<dbReference type="GO" id="GO:0005886">
    <property type="term" value="C:plasma membrane"/>
    <property type="evidence" value="ECO:0007669"/>
    <property type="project" value="UniProtKB-SubCell"/>
</dbReference>
<keyword evidence="5" id="KW-0808">Transferase</keyword>
<dbReference type="Proteomes" id="UP000605992">
    <property type="component" value="Unassembled WGS sequence"/>
</dbReference>
<evidence type="ECO:0000313" key="15">
    <source>
        <dbReference type="Proteomes" id="UP000605992"/>
    </source>
</evidence>
<dbReference type="SUPFAM" id="SSF158472">
    <property type="entry name" value="HAMP domain-like"/>
    <property type="match status" value="1"/>
</dbReference>
<dbReference type="FunFam" id="1.10.287.130:FF:000001">
    <property type="entry name" value="Two-component sensor histidine kinase"/>
    <property type="match status" value="1"/>
</dbReference>
<dbReference type="Pfam" id="PF00672">
    <property type="entry name" value="HAMP"/>
    <property type="match status" value="1"/>
</dbReference>
<dbReference type="Gene3D" id="1.10.287.130">
    <property type="match status" value="1"/>
</dbReference>
<dbReference type="CDD" id="cd06225">
    <property type="entry name" value="HAMP"/>
    <property type="match status" value="1"/>
</dbReference>
<dbReference type="InterPro" id="IPR003660">
    <property type="entry name" value="HAMP_dom"/>
</dbReference>
<accession>A0A8J4DEV0</accession>
<evidence type="ECO:0000256" key="3">
    <source>
        <dbReference type="ARBA" id="ARBA00012438"/>
    </source>
</evidence>
<dbReference type="CDD" id="cd00082">
    <property type="entry name" value="HisKA"/>
    <property type="match status" value="1"/>
</dbReference>
<keyword evidence="10 11" id="KW-0472">Membrane</keyword>
<dbReference type="SUPFAM" id="SSF47384">
    <property type="entry name" value="Homodimeric domain of signal transducing histidine kinase"/>
    <property type="match status" value="1"/>
</dbReference>
<dbReference type="RefSeq" id="WP_239119713.1">
    <property type="nucleotide sequence ID" value="NZ_BOOR01000086.1"/>
</dbReference>
<dbReference type="SMART" id="SM00304">
    <property type="entry name" value="HAMP"/>
    <property type="match status" value="1"/>
</dbReference>
<dbReference type="InterPro" id="IPR005467">
    <property type="entry name" value="His_kinase_dom"/>
</dbReference>
<evidence type="ECO:0000256" key="2">
    <source>
        <dbReference type="ARBA" id="ARBA00004236"/>
    </source>
</evidence>
<evidence type="ECO:0000256" key="11">
    <source>
        <dbReference type="SAM" id="Phobius"/>
    </source>
</evidence>
<dbReference type="InterPro" id="IPR003594">
    <property type="entry name" value="HATPase_dom"/>
</dbReference>
<evidence type="ECO:0000256" key="7">
    <source>
        <dbReference type="ARBA" id="ARBA00022777"/>
    </source>
</evidence>
<dbReference type="InterPro" id="IPR050428">
    <property type="entry name" value="TCS_sensor_his_kinase"/>
</dbReference>
<dbReference type="SMART" id="SM00387">
    <property type="entry name" value="HATPase_c"/>
    <property type="match status" value="1"/>
</dbReference>
<feature type="transmembrane region" description="Helical" evidence="11">
    <location>
        <begin position="12"/>
        <end position="31"/>
    </location>
</feature>
<dbReference type="PANTHER" id="PTHR45436:SF5">
    <property type="entry name" value="SENSOR HISTIDINE KINASE TRCS"/>
    <property type="match status" value="1"/>
</dbReference>
<dbReference type="Gene3D" id="6.10.340.10">
    <property type="match status" value="1"/>
</dbReference>
<evidence type="ECO:0000256" key="5">
    <source>
        <dbReference type="ARBA" id="ARBA00022679"/>
    </source>
</evidence>
<evidence type="ECO:0000256" key="4">
    <source>
        <dbReference type="ARBA" id="ARBA00022553"/>
    </source>
</evidence>
<dbReference type="Gene3D" id="3.30.565.10">
    <property type="entry name" value="Histidine kinase-like ATPase, C-terminal domain"/>
    <property type="match status" value="1"/>
</dbReference>
<evidence type="ECO:0000256" key="10">
    <source>
        <dbReference type="ARBA" id="ARBA00023136"/>
    </source>
</evidence>
<comment type="caution">
    <text evidence="14">The sequence shown here is derived from an EMBL/GenBank/DDBJ whole genome shotgun (WGS) entry which is preliminary data.</text>
</comment>
<dbReference type="InterPro" id="IPR003661">
    <property type="entry name" value="HisK_dim/P_dom"/>
</dbReference>
<dbReference type="Pfam" id="PF00512">
    <property type="entry name" value="HisKA"/>
    <property type="match status" value="1"/>
</dbReference>
<dbReference type="GO" id="GO:0000155">
    <property type="term" value="F:phosphorelay sensor kinase activity"/>
    <property type="evidence" value="ECO:0007669"/>
    <property type="project" value="InterPro"/>
</dbReference>
<protein>
    <recommendedName>
        <fullName evidence="3">histidine kinase</fullName>
        <ecNumber evidence="3">2.7.13.3</ecNumber>
    </recommendedName>
</protein>
<comment type="subcellular location">
    <subcellularLocation>
        <location evidence="2">Cell membrane</location>
    </subcellularLocation>
</comment>
<organism evidence="14 15">
    <name type="scientific">Planotetraspora thailandica</name>
    <dbReference type="NCBI Taxonomy" id="487172"/>
    <lineage>
        <taxon>Bacteria</taxon>
        <taxon>Bacillati</taxon>
        <taxon>Actinomycetota</taxon>
        <taxon>Actinomycetes</taxon>
        <taxon>Streptosporangiales</taxon>
        <taxon>Streptosporangiaceae</taxon>
        <taxon>Planotetraspora</taxon>
    </lineage>
</organism>
<dbReference type="SUPFAM" id="SSF55874">
    <property type="entry name" value="ATPase domain of HSP90 chaperone/DNA topoisomerase II/histidine kinase"/>
    <property type="match status" value="1"/>
</dbReference>
<feature type="transmembrane region" description="Helical" evidence="11">
    <location>
        <begin position="152"/>
        <end position="175"/>
    </location>
</feature>
<dbReference type="EC" id="2.7.13.3" evidence="3"/>
<dbReference type="InterPro" id="IPR036097">
    <property type="entry name" value="HisK_dim/P_sf"/>
</dbReference>